<reference evidence="7 8" key="1">
    <citation type="journal article" date="2020" name="Nat. Commun.">
        <title>Genome of Tripterygium wilfordii and identification of cytochrome P450 involved in triptolide biosynthesis.</title>
        <authorList>
            <person name="Tu L."/>
            <person name="Su P."/>
            <person name="Zhang Z."/>
            <person name="Gao L."/>
            <person name="Wang J."/>
            <person name="Hu T."/>
            <person name="Zhou J."/>
            <person name="Zhang Y."/>
            <person name="Zhao Y."/>
            <person name="Liu Y."/>
            <person name="Song Y."/>
            <person name="Tong Y."/>
            <person name="Lu Y."/>
            <person name="Yang J."/>
            <person name="Xu C."/>
            <person name="Jia M."/>
            <person name="Peters R.J."/>
            <person name="Huang L."/>
            <person name="Gao W."/>
        </authorList>
    </citation>
    <scope>NUCLEOTIDE SEQUENCE [LARGE SCALE GENOMIC DNA]</scope>
    <source>
        <strain evidence="8">cv. XIE 37</strain>
        <tissue evidence="7">Leaf</tissue>
    </source>
</reference>
<evidence type="ECO:0000259" key="6">
    <source>
        <dbReference type="Pfam" id="PF00175"/>
    </source>
</evidence>
<dbReference type="InterPro" id="IPR015701">
    <property type="entry name" value="FNR"/>
</dbReference>
<keyword evidence="2" id="KW-0285">Flavoprotein</keyword>
<dbReference type="Gene3D" id="3.40.50.80">
    <property type="entry name" value="Nucleotide-binding domain of ferredoxin-NADP reductase (FNR) module"/>
    <property type="match status" value="1"/>
</dbReference>
<dbReference type="InterPro" id="IPR039261">
    <property type="entry name" value="FNR_nucleotide-bd"/>
</dbReference>
<comment type="caution">
    <text evidence="7">The sequence shown here is derived from an EMBL/GenBank/DDBJ whole genome shotgun (WGS) entry which is preliminary data.</text>
</comment>
<feature type="domain" description="Oxidoreductase FAD/NAD(P)-binding" evidence="6">
    <location>
        <begin position="62"/>
        <end position="128"/>
    </location>
</feature>
<evidence type="ECO:0000256" key="4">
    <source>
        <dbReference type="ARBA" id="ARBA00022857"/>
    </source>
</evidence>
<dbReference type="Pfam" id="PF00175">
    <property type="entry name" value="NAD_binding_1"/>
    <property type="match status" value="1"/>
</dbReference>
<dbReference type="Proteomes" id="UP000593562">
    <property type="component" value="Unassembled WGS sequence"/>
</dbReference>
<keyword evidence="8" id="KW-1185">Reference proteome</keyword>
<proteinExistence type="predicted"/>
<evidence type="ECO:0000256" key="2">
    <source>
        <dbReference type="ARBA" id="ARBA00022630"/>
    </source>
</evidence>
<evidence type="ECO:0000313" key="8">
    <source>
        <dbReference type="Proteomes" id="UP000593562"/>
    </source>
</evidence>
<sequence length="145" mass="16919">MACSLHTCKAKSSWRDLHIVIDHGGNVPYWEGQSYGVIPPGENLKKPGAPDNRRMRTETFSKANTDSRLYDDELTQYLKDYPDHFRYDRALNREEKNKSEGKIYVQDKIEEYSDEIFRLLDNGAHIYIFLARFSFYVGGVWEVCA</sequence>
<comment type="cofactor">
    <cofactor evidence="1">
        <name>FAD</name>
        <dbReference type="ChEBI" id="CHEBI:57692"/>
    </cofactor>
</comment>
<evidence type="ECO:0000256" key="1">
    <source>
        <dbReference type="ARBA" id="ARBA00001974"/>
    </source>
</evidence>
<name>A0A7J7CQQ2_TRIWF</name>
<evidence type="ECO:0000313" key="7">
    <source>
        <dbReference type="EMBL" id="KAF5736381.1"/>
    </source>
</evidence>
<accession>A0A7J7CQQ2</accession>
<dbReference type="InParanoid" id="A0A7J7CQQ2"/>
<keyword evidence="5" id="KW-0560">Oxidoreductase</keyword>
<dbReference type="EMBL" id="JAAARO010000014">
    <property type="protein sequence ID" value="KAF5736381.1"/>
    <property type="molecule type" value="Genomic_DNA"/>
</dbReference>
<keyword evidence="4" id="KW-0521">NADP</keyword>
<dbReference type="PANTHER" id="PTHR43314">
    <property type="match status" value="1"/>
</dbReference>
<dbReference type="AlphaFoldDB" id="A0A7J7CQQ2"/>
<dbReference type="InterPro" id="IPR001433">
    <property type="entry name" value="OxRdtase_FAD/NAD-bd"/>
</dbReference>
<dbReference type="GO" id="GO:0016491">
    <property type="term" value="F:oxidoreductase activity"/>
    <property type="evidence" value="ECO:0007669"/>
    <property type="project" value="UniProtKB-KW"/>
</dbReference>
<organism evidence="7 8">
    <name type="scientific">Tripterygium wilfordii</name>
    <name type="common">Thunder God vine</name>
    <dbReference type="NCBI Taxonomy" id="458696"/>
    <lineage>
        <taxon>Eukaryota</taxon>
        <taxon>Viridiplantae</taxon>
        <taxon>Streptophyta</taxon>
        <taxon>Embryophyta</taxon>
        <taxon>Tracheophyta</taxon>
        <taxon>Spermatophyta</taxon>
        <taxon>Magnoliopsida</taxon>
        <taxon>eudicotyledons</taxon>
        <taxon>Gunneridae</taxon>
        <taxon>Pentapetalae</taxon>
        <taxon>rosids</taxon>
        <taxon>fabids</taxon>
        <taxon>Celastrales</taxon>
        <taxon>Celastraceae</taxon>
        <taxon>Tripterygium</taxon>
    </lineage>
</organism>
<dbReference type="SUPFAM" id="SSF52343">
    <property type="entry name" value="Ferredoxin reductase-like, C-terminal NADP-linked domain"/>
    <property type="match status" value="1"/>
</dbReference>
<gene>
    <name evidence="7" type="ORF">HS088_TW14G00523</name>
</gene>
<evidence type="ECO:0000256" key="3">
    <source>
        <dbReference type="ARBA" id="ARBA00022827"/>
    </source>
</evidence>
<evidence type="ECO:0000256" key="5">
    <source>
        <dbReference type="ARBA" id="ARBA00023002"/>
    </source>
</evidence>
<protein>
    <submittedName>
        <fullName evidence="7">Ferredoxin--NADP reductase root isozyme</fullName>
    </submittedName>
</protein>
<keyword evidence="3" id="KW-0274">FAD</keyword>